<gene>
    <name evidence="2" type="ORF">M2350_002329</name>
</gene>
<feature type="domain" description="CRISPR system ring nuclease SSO2081-like" evidence="1">
    <location>
        <begin position="19"/>
        <end position="187"/>
    </location>
</feature>
<evidence type="ECO:0000313" key="3">
    <source>
        <dbReference type="Proteomes" id="UP001204798"/>
    </source>
</evidence>
<dbReference type="EMBL" id="JANUCP010000004">
    <property type="protein sequence ID" value="MCS3919912.1"/>
    <property type="molecule type" value="Genomic_DNA"/>
</dbReference>
<dbReference type="Pfam" id="PF09623">
    <property type="entry name" value="Cas_NE0113"/>
    <property type="match status" value="1"/>
</dbReference>
<dbReference type="Gene3D" id="1.10.10.10">
    <property type="entry name" value="Winged helix-like DNA-binding domain superfamily/Winged helix DNA-binding domain"/>
    <property type="match status" value="1"/>
</dbReference>
<name>A0ABT2EPM7_9BACT</name>
<dbReference type="Proteomes" id="UP001204798">
    <property type="component" value="Unassembled WGS sequence"/>
</dbReference>
<dbReference type="RefSeq" id="WP_259096860.1">
    <property type="nucleotide sequence ID" value="NZ_CP130454.1"/>
</dbReference>
<dbReference type="InterPro" id="IPR036388">
    <property type="entry name" value="WH-like_DNA-bd_sf"/>
</dbReference>
<keyword evidence="3" id="KW-1185">Reference proteome</keyword>
<proteinExistence type="predicted"/>
<evidence type="ECO:0000313" key="2">
    <source>
        <dbReference type="EMBL" id="MCS3919912.1"/>
    </source>
</evidence>
<evidence type="ECO:0000259" key="1">
    <source>
        <dbReference type="Pfam" id="PF09623"/>
    </source>
</evidence>
<organism evidence="2 3">
    <name type="scientific">Candidatus Fervidibacter sacchari</name>
    <dbReference type="NCBI Taxonomy" id="1448929"/>
    <lineage>
        <taxon>Bacteria</taxon>
        <taxon>Candidatus Fervidibacterota</taxon>
        <taxon>Candidatus Fervidibacter</taxon>
    </lineage>
</organism>
<sequence length="295" mass="34046">MRKRVKVQGDALVATIGVEPQVVTLTLDALREQGFPIACVYVLHPNERNQAIANAVQRLRTEQNFYRGANLRWFFIPIREGDHYPEDFASERDVALLLRVIYKTVKDLKRKGYRIHLSIAGGRKVMTAMGMVVAQLLLDEHDHVWHLLSEGPLLQSKAMHAQKSDKVELVPVPVLRWSLLPSTVQEILLWDDPYRAIERQRQLQQRHRWQLLNSFWQKLTPAEREVVRALVQHGGKAEVLAKRLNRSPKTVRNQLQSVYEKYRDHFDLPADTKVRELLIADLAPVLTSLDESGTH</sequence>
<accession>A0ABT2EPM7</accession>
<comment type="caution">
    <text evidence="2">The sequence shown here is derived from an EMBL/GenBank/DDBJ whole genome shotgun (WGS) entry which is preliminary data.</text>
</comment>
<reference evidence="2 3" key="1">
    <citation type="submission" date="2022-08" db="EMBL/GenBank/DDBJ databases">
        <title>Bacterial and archaeal communities from various locations to study Microbial Dark Matter (Phase II).</title>
        <authorList>
            <person name="Stepanauskas R."/>
        </authorList>
    </citation>
    <scope>NUCLEOTIDE SEQUENCE [LARGE SCALE GENOMIC DNA]</scope>
    <source>
        <strain evidence="2 3">PD1</strain>
    </source>
</reference>
<dbReference type="InterPro" id="IPR016032">
    <property type="entry name" value="Sig_transdc_resp-reg_C-effctor"/>
</dbReference>
<dbReference type="InterPro" id="IPR019092">
    <property type="entry name" value="SSO2081-like_dom"/>
</dbReference>
<dbReference type="SUPFAM" id="SSF46894">
    <property type="entry name" value="C-terminal effector domain of the bipartite response regulators"/>
    <property type="match status" value="1"/>
</dbReference>
<protein>
    <submittedName>
        <fullName evidence="2">CRISPR-associated protein Csx14</fullName>
    </submittedName>
</protein>